<proteinExistence type="predicted"/>
<keyword evidence="1" id="KW-0472">Membrane</keyword>
<keyword evidence="1" id="KW-0812">Transmembrane</keyword>
<dbReference type="GeneID" id="63816444"/>
<organism evidence="2 3">
    <name type="scientific">Aspergillus ochraceoroseus IBT 24754</name>
    <dbReference type="NCBI Taxonomy" id="1392256"/>
    <lineage>
        <taxon>Eukaryota</taxon>
        <taxon>Fungi</taxon>
        <taxon>Dikarya</taxon>
        <taxon>Ascomycota</taxon>
        <taxon>Pezizomycotina</taxon>
        <taxon>Eurotiomycetes</taxon>
        <taxon>Eurotiomycetidae</taxon>
        <taxon>Eurotiales</taxon>
        <taxon>Aspergillaceae</taxon>
        <taxon>Aspergillus</taxon>
        <taxon>Aspergillus subgen. Nidulantes</taxon>
    </lineage>
</organism>
<dbReference type="Proteomes" id="UP000244073">
    <property type="component" value="Unassembled WGS sequence"/>
</dbReference>
<sequence>MDRFDSIRRQLPSMIIETPSHQTCVIFEWMLYPYKSNPYPLALLIIFVQWIASVAAAARILVVWRGDDYGFIQVRRKFAPEYWRNRQVRFCIARNNYIQKYLDEASSMYRYALHFQVVKSLCSELLLAGA</sequence>
<comment type="caution">
    <text evidence="2">The sequence shown here is derived from an EMBL/GenBank/DDBJ whole genome shotgun (WGS) entry which is preliminary data.</text>
</comment>
<accession>A0A2T5M763</accession>
<evidence type="ECO:0000256" key="1">
    <source>
        <dbReference type="SAM" id="Phobius"/>
    </source>
</evidence>
<dbReference type="RefSeq" id="XP_040755772.1">
    <property type="nucleotide sequence ID" value="XM_040899562.1"/>
</dbReference>
<name>A0A2T5M763_9EURO</name>
<keyword evidence="1" id="KW-1133">Transmembrane helix</keyword>
<feature type="transmembrane region" description="Helical" evidence="1">
    <location>
        <begin position="39"/>
        <end position="62"/>
    </location>
</feature>
<dbReference type="AlphaFoldDB" id="A0A2T5M763"/>
<dbReference type="EMBL" id="MSFN02000001">
    <property type="protein sequence ID" value="PTU24380.1"/>
    <property type="molecule type" value="Genomic_DNA"/>
</dbReference>
<evidence type="ECO:0000313" key="2">
    <source>
        <dbReference type="EMBL" id="PTU24380.1"/>
    </source>
</evidence>
<evidence type="ECO:0000313" key="3">
    <source>
        <dbReference type="Proteomes" id="UP000244073"/>
    </source>
</evidence>
<gene>
    <name evidence="2" type="ORF">P175DRAFT_0527851</name>
</gene>
<protein>
    <submittedName>
        <fullName evidence="2">Uncharacterized protein</fullName>
    </submittedName>
</protein>
<dbReference type="VEuPathDB" id="FungiDB:P175DRAFT_0527851"/>
<reference evidence="2 3" key="1">
    <citation type="journal article" date="2018" name="Proc. Natl. Acad. Sci. U.S.A.">
        <title>Linking secondary metabolites to gene clusters through genome sequencing of six diverse Aspergillus species.</title>
        <authorList>
            <person name="Kaerboelling I."/>
            <person name="Vesth T.C."/>
            <person name="Frisvad J.C."/>
            <person name="Nybo J.L."/>
            <person name="Theobald S."/>
            <person name="Kuo A."/>
            <person name="Bowyer P."/>
            <person name="Matsuda Y."/>
            <person name="Mondo S."/>
            <person name="Lyhne E.K."/>
            <person name="Kogle M.E."/>
            <person name="Clum A."/>
            <person name="Lipzen A."/>
            <person name="Salamov A."/>
            <person name="Ngan C.Y."/>
            <person name="Daum C."/>
            <person name="Chiniquy J."/>
            <person name="Barry K."/>
            <person name="LaButti K."/>
            <person name="Haridas S."/>
            <person name="Simmons B.A."/>
            <person name="Magnuson J.K."/>
            <person name="Mortensen U.H."/>
            <person name="Larsen T.O."/>
            <person name="Grigoriev I.V."/>
            <person name="Baker S.E."/>
            <person name="Andersen M.R."/>
        </authorList>
    </citation>
    <scope>NUCLEOTIDE SEQUENCE [LARGE SCALE GENOMIC DNA]</scope>
    <source>
        <strain evidence="2 3">IBT 24754</strain>
    </source>
</reference>